<proteinExistence type="predicted"/>
<dbReference type="Proteomes" id="UP000479710">
    <property type="component" value="Unassembled WGS sequence"/>
</dbReference>
<dbReference type="AlphaFoldDB" id="A0A6G1EKJ0"/>
<gene>
    <name evidence="1" type="ORF">E2562_015972</name>
</gene>
<keyword evidence="2" id="KW-1185">Reference proteome</keyword>
<evidence type="ECO:0000313" key="1">
    <source>
        <dbReference type="EMBL" id="KAF0925259.1"/>
    </source>
</evidence>
<organism evidence="1 2">
    <name type="scientific">Oryza meyeriana var. granulata</name>
    <dbReference type="NCBI Taxonomy" id="110450"/>
    <lineage>
        <taxon>Eukaryota</taxon>
        <taxon>Viridiplantae</taxon>
        <taxon>Streptophyta</taxon>
        <taxon>Embryophyta</taxon>
        <taxon>Tracheophyta</taxon>
        <taxon>Spermatophyta</taxon>
        <taxon>Magnoliopsida</taxon>
        <taxon>Liliopsida</taxon>
        <taxon>Poales</taxon>
        <taxon>Poaceae</taxon>
        <taxon>BOP clade</taxon>
        <taxon>Oryzoideae</taxon>
        <taxon>Oryzeae</taxon>
        <taxon>Oryzinae</taxon>
        <taxon>Oryza</taxon>
        <taxon>Oryza meyeriana</taxon>
    </lineage>
</organism>
<comment type="caution">
    <text evidence="1">The sequence shown here is derived from an EMBL/GenBank/DDBJ whole genome shotgun (WGS) entry which is preliminary data.</text>
</comment>
<dbReference type="EMBL" id="SPHZ02000003">
    <property type="protein sequence ID" value="KAF0925259.1"/>
    <property type="molecule type" value="Genomic_DNA"/>
</dbReference>
<evidence type="ECO:0000313" key="2">
    <source>
        <dbReference type="Proteomes" id="UP000479710"/>
    </source>
</evidence>
<accession>A0A6G1EKJ0</accession>
<name>A0A6G1EKJ0_9ORYZ</name>
<protein>
    <submittedName>
        <fullName evidence="1">Uncharacterized protein</fullName>
    </submittedName>
</protein>
<reference evidence="1 2" key="1">
    <citation type="submission" date="2019-11" db="EMBL/GenBank/DDBJ databases">
        <title>Whole genome sequence of Oryza granulata.</title>
        <authorList>
            <person name="Li W."/>
        </authorList>
    </citation>
    <scope>NUCLEOTIDE SEQUENCE [LARGE SCALE GENOMIC DNA]</scope>
    <source>
        <strain evidence="2">cv. Menghai</strain>
        <tissue evidence="1">Leaf</tissue>
    </source>
</reference>
<sequence length="70" mass="7787">MGGARPPSHRASSYPSLHQTVDGVRHQKPMPQQGWLRQGFFGVFVSFPAAKLGSSFTVDGRCQWQMLPPF</sequence>